<reference evidence="1 2" key="1">
    <citation type="submission" date="2018-11" db="EMBL/GenBank/DDBJ databases">
        <authorList>
            <person name="Na S.W."/>
            <person name="Baik M."/>
        </authorList>
    </citation>
    <scope>NUCLEOTIDE SEQUENCE [LARGE SCALE GENOMIC DNA]</scope>
    <source>
        <strain evidence="1 2">E39</strain>
    </source>
</reference>
<dbReference type="EMBL" id="CP033459">
    <property type="protein sequence ID" value="QFQ12224.1"/>
    <property type="molecule type" value="Genomic_DNA"/>
</dbReference>
<dbReference type="Proteomes" id="UP000249375">
    <property type="component" value="Chromosome"/>
</dbReference>
<protein>
    <submittedName>
        <fullName evidence="1">Uncharacterized protein</fullName>
    </submittedName>
</protein>
<dbReference type="KEGG" id="alq:C7Y71_003860"/>
<keyword evidence="2" id="KW-1185">Reference proteome</keyword>
<proteinExistence type="predicted"/>
<organism evidence="1 2">
    <name type="scientific">Pseudoprevotella muciniphila</name>
    <dbReference type="NCBI Taxonomy" id="2133944"/>
    <lineage>
        <taxon>Bacteria</taxon>
        <taxon>Pseudomonadati</taxon>
        <taxon>Bacteroidota</taxon>
        <taxon>Bacteroidia</taxon>
        <taxon>Bacteroidales</taxon>
        <taxon>Prevotellaceae</taxon>
        <taxon>Pseudoprevotella</taxon>
    </lineage>
</organism>
<gene>
    <name evidence="1" type="ORF">C7Y71_003860</name>
</gene>
<name>A0A5P8E5M6_9BACT</name>
<evidence type="ECO:0000313" key="2">
    <source>
        <dbReference type="Proteomes" id="UP000249375"/>
    </source>
</evidence>
<dbReference type="AlphaFoldDB" id="A0A5P8E5M6"/>
<sequence>MCSIGASAETATLTYGNIEVYKSGSKVTPTSSNSFNHQVRSTTTPLITITIGTGDVVYNTSKFCFGNNNRTYTLAIDGGYVITGFTINYTRGSGVKFTSNGVTSEDDGILAVTGISTASTTFNVSGTSGAWQNYSVESIVVEYEQPNTVWNYTYTQYDGTTFASLGTGNGSVTATSAGYIVTPPSVAGYAFLGAADVDTHNELDITKPITATNIAFIYAPILQNIASASSSKAYTITAPRGFIHATSADATQFGVTSLSAGNADMQNPLHQWTFVTLDGNTYLYNVGTKKLASFNAIRGRDLVTSAPATVAGTASTYMDGYPVVLSFTKGSTTYIMNITGVPAVQIDGWTQHDEGNVLQIVEVPVLPVTPEVYNVTFTCSGGGLTSVYVDGAELALGTPIVLTSGATVSSSATVNAIATYNGFATLAEALADASFSGTVDVALVQNLTDITLNVTRGTKVIKTVTVTGVPEGTKVNVAEAVGSPAYVSDITPAEVVGTDVDQTVTVTYTSTLPFELSADPTDPATSTAYLMTLRKYYAHGNVLTSTSTYDLEDDTYYWTFGGNEWDGITVYNRGNGYMSVENAENSIAVFGTTPVAYTISANSNETNGFNLRLPGTNAYINDNAGARKVSTWNSSWAASDGGSCLKVYSIDDAVAGLVSTLEPYFTYAGCANALTKAAAANLQSSYEALVAAPSYSDYLALKATIEASLVPVTEGYYFVVSAMDAFMTQQSVSKSMYYDTSTNTIRWNTLGATAAEVLKLVAGSEASKYNLYVPLIDSYLASKTGTIGKTALDFEVLAAKPGAVVLAYNPEGNTDAAIHCLGHASGAGVSGALTNWTTGADASMWRLIPVDIAEITLISPEGVADGEEVVQAFANPDNAQLPLNIGVYTISEELATGAHLDTIATSQIAGGEGYIIKGVKGATVPLLPVNGTVDAPAGNLLVAGTGNAVNGGFMLAYKKGENVAKFWPITTLTVPTNRSYLPEGTPTRGLENIFGGIGEDVTGINGITTGAQNGAIYDLQGRRVNNATKGVYIINGKKVIK</sequence>
<evidence type="ECO:0000313" key="1">
    <source>
        <dbReference type="EMBL" id="QFQ12224.1"/>
    </source>
</evidence>
<accession>A0A5P8E5M6</accession>